<evidence type="ECO:0000256" key="1">
    <source>
        <dbReference type="SAM" id="MobiDB-lite"/>
    </source>
</evidence>
<reference evidence="2 3" key="1">
    <citation type="submission" date="2017-11" db="EMBL/GenBank/DDBJ databases">
        <title>Isolation and Characterization of Family Methanocellaceae Species from Potential Methane Hydrate Area Offshore Southwestern Taiwan.</title>
        <authorList>
            <person name="Zhang W.-L."/>
            <person name="Chen W.-C."/>
            <person name="Lai M.-C."/>
            <person name="Chen S.-C."/>
        </authorList>
    </citation>
    <scope>NUCLEOTIDE SEQUENCE [LARGE SCALE GENOMIC DNA]</scope>
    <source>
        <strain evidence="2 3">CWC-04</strain>
    </source>
</reference>
<dbReference type="EMBL" id="PGCK01000001">
    <property type="protein sequence ID" value="MCD1293576.1"/>
    <property type="molecule type" value="Genomic_DNA"/>
</dbReference>
<sequence>MLCMIIASIAVSGCILYQADSSKDIFNGMPDQTPTPDATVSPLPENEKISAPNPGATLSPSIIPPAVEPQAMMTAVEPYHCVFKWTYEKIRWTFNAEISKEALDLYRNKPHNRTTNYANYALSEEDRGFLNEMIGSICESGKNNGYGEYDNLMNIVTFVQSLPYASDKVTTGYEEYPRYPVETLADNGGDCEDTCILAAALLHEMGYDVVFIKLPDHMAIGIRLQEDREGTRFEYEGSYYYYLETTGENWGIGQVPDEYKGVRAEIYPLVKSPDVGMSFIAERSGSDSDFVYFTVRCSIKNAGPGDANGLKVHVMAMAVNKGDNYIWPPDQEIYPGNVPEGSSVEVEAEIKVPKNEASMIKCVLSGENIENKEMTTEIFTV</sequence>
<dbReference type="AlphaFoldDB" id="A0AAP2W5Y7"/>
<evidence type="ECO:0000313" key="2">
    <source>
        <dbReference type="EMBL" id="MCD1293576.1"/>
    </source>
</evidence>
<comment type="caution">
    <text evidence="2">The sequence shown here is derived from an EMBL/GenBank/DDBJ whole genome shotgun (WGS) entry which is preliminary data.</text>
</comment>
<evidence type="ECO:0000313" key="3">
    <source>
        <dbReference type="Proteomes" id="UP001320159"/>
    </source>
</evidence>
<organism evidence="2 3">
    <name type="scientific">Methanooceanicella nereidis</name>
    <dbReference type="NCBI Taxonomy" id="2052831"/>
    <lineage>
        <taxon>Archaea</taxon>
        <taxon>Methanobacteriati</taxon>
        <taxon>Methanobacteriota</taxon>
        <taxon>Stenosarchaea group</taxon>
        <taxon>Methanomicrobia</taxon>
        <taxon>Methanocellales</taxon>
        <taxon>Methanocellaceae</taxon>
        <taxon>Methanooceanicella</taxon>
    </lineage>
</organism>
<name>A0AAP2W5Y7_9EURY</name>
<feature type="region of interest" description="Disordered" evidence="1">
    <location>
        <begin position="27"/>
        <end position="60"/>
    </location>
</feature>
<accession>A0AAP2W5Y7</accession>
<dbReference type="PANTHER" id="PTHR39327:SF1">
    <property type="entry name" value="BLR5470 PROTEIN"/>
    <property type="match status" value="1"/>
</dbReference>
<dbReference type="Proteomes" id="UP001320159">
    <property type="component" value="Unassembled WGS sequence"/>
</dbReference>
<dbReference type="PANTHER" id="PTHR39327">
    <property type="match status" value="1"/>
</dbReference>
<evidence type="ECO:0008006" key="4">
    <source>
        <dbReference type="Google" id="ProtNLM"/>
    </source>
</evidence>
<protein>
    <recommendedName>
        <fullName evidence="4">Transglutaminase-like domain-containing protein</fullName>
    </recommendedName>
</protein>
<proteinExistence type="predicted"/>
<keyword evidence="3" id="KW-1185">Reference proteome</keyword>
<dbReference type="InterPro" id="IPR010319">
    <property type="entry name" value="Transglutaminase-like_Cys_pept"/>
</dbReference>
<gene>
    <name evidence="2" type="ORF">CUJ83_01010</name>
</gene>
<dbReference type="Gene3D" id="3.10.620.30">
    <property type="match status" value="1"/>
</dbReference>